<evidence type="ECO:0000313" key="2">
    <source>
        <dbReference type="Proteomes" id="UP000593567"/>
    </source>
</evidence>
<name>A0A7J7KBI9_BUGNE</name>
<dbReference type="EMBL" id="VXIV02000795">
    <property type="protein sequence ID" value="KAF6036010.1"/>
    <property type="molecule type" value="Genomic_DNA"/>
</dbReference>
<protein>
    <submittedName>
        <fullName evidence="1">Uncharacterized protein</fullName>
    </submittedName>
</protein>
<evidence type="ECO:0000313" key="1">
    <source>
        <dbReference type="EMBL" id="KAF6036010.1"/>
    </source>
</evidence>
<keyword evidence="2" id="KW-1185">Reference proteome</keyword>
<proteinExistence type="predicted"/>
<sequence>MTETEPSRGSKASSMELNDSQRASYQIFVVESFKEWYKDGDSKKHIPKPVVGVFGAIAGAASVYGTLPLMSLKLECI</sequence>
<dbReference type="Proteomes" id="UP000593567">
    <property type="component" value="Unassembled WGS sequence"/>
</dbReference>
<dbReference type="AlphaFoldDB" id="A0A7J7KBI9"/>
<dbReference type="OrthoDB" id="44467at2759"/>
<reference evidence="1" key="1">
    <citation type="submission" date="2020-06" db="EMBL/GenBank/DDBJ databases">
        <title>Draft genome of Bugula neritina, a colonial animal packing powerful symbionts and potential medicines.</title>
        <authorList>
            <person name="Rayko M."/>
        </authorList>
    </citation>
    <scope>NUCLEOTIDE SEQUENCE [LARGE SCALE GENOMIC DNA]</scope>
    <source>
        <strain evidence="1">Kwan_BN1</strain>
    </source>
</reference>
<accession>A0A7J7KBI9</accession>
<organism evidence="1 2">
    <name type="scientific">Bugula neritina</name>
    <name type="common">Brown bryozoan</name>
    <name type="synonym">Sertularia neritina</name>
    <dbReference type="NCBI Taxonomy" id="10212"/>
    <lineage>
        <taxon>Eukaryota</taxon>
        <taxon>Metazoa</taxon>
        <taxon>Spiralia</taxon>
        <taxon>Lophotrochozoa</taxon>
        <taxon>Bryozoa</taxon>
        <taxon>Gymnolaemata</taxon>
        <taxon>Cheilostomatida</taxon>
        <taxon>Flustrina</taxon>
        <taxon>Buguloidea</taxon>
        <taxon>Bugulidae</taxon>
        <taxon>Bugula</taxon>
    </lineage>
</organism>
<gene>
    <name evidence="1" type="ORF">EB796_005679</name>
</gene>
<comment type="caution">
    <text evidence="1">The sequence shown here is derived from an EMBL/GenBank/DDBJ whole genome shotgun (WGS) entry which is preliminary data.</text>
</comment>